<dbReference type="EMBL" id="CAHPSF010000002">
    <property type="protein sequence ID" value="CAB5674365.1"/>
    <property type="molecule type" value="Genomic_DNA"/>
</dbReference>
<proteinExistence type="predicted"/>
<evidence type="ECO:0000256" key="1">
    <source>
        <dbReference type="SAM" id="Coils"/>
    </source>
</evidence>
<feature type="coiled-coil region" evidence="1">
    <location>
        <begin position="76"/>
        <end position="105"/>
    </location>
</feature>
<name>A0A9N8GZX0_PRORE</name>
<dbReference type="RefSeq" id="WP_239407397.1">
    <property type="nucleotide sequence ID" value="NZ_CAHPRV010000015.1"/>
</dbReference>
<evidence type="ECO:0000313" key="3">
    <source>
        <dbReference type="Proteomes" id="UP000834611"/>
    </source>
</evidence>
<protein>
    <submittedName>
        <fullName evidence="2">Uncharacterized protein</fullName>
    </submittedName>
</protein>
<organism evidence="2 3">
    <name type="scientific">Providencia rettgeri</name>
    <dbReference type="NCBI Taxonomy" id="587"/>
    <lineage>
        <taxon>Bacteria</taxon>
        <taxon>Pseudomonadati</taxon>
        <taxon>Pseudomonadota</taxon>
        <taxon>Gammaproteobacteria</taxon>
        <taxon>Enterobacterales</taxon>
        <taxon>Morganellaceae</taxon>
        <taxon>Providencia</taxon>
    </lineage>
</organism>
<comment type="caution">
    <text evidence="2">The sequence shown here is derived from an EMBL/GenBank/DDBJ whole genome shotgun (WGS) entry which is preliminary data.</text>
</comment>
<gene>
    <name evidence="2" type="ORF">GHA_00930</name>
</gene>
<dbReference type="AlphaFoldDB" id="A0A9N8GZX0"/>
<reference evidence="2" key="1">
    <citation type="submission" date="2020-05" db="EMBL/GenBank/DDBJ databases">
        <authorList>
            <person name="Delgado-Blas J."/>
        </authorList>
    </citation>
    <scope>NUCLEOTIDE SEQUENCE</scope>
    <source>
        <strain evidence="2">BB1453</strain>
    </source>
</reference>
<dbReference type="Proteomes" id="UP000834611">
    <property type="component" value="Unassembled WGS sequence"/>
</dbReference>
<sequence>MRRDTYQQCIEIIKAGRQFDTFNTNHLKSACGYHKLLSRRMLVILIDLGCVKYLGEMKKDGKGHAISHYQVTPYAITKLKQSIEKERQEKERQQAIKAKARLKAQPTAEPKKVDEIKKCEPESQFECGIKVVEKAYIGDMGNQSLKQLDQLLAGVRQ</sequence>
<keyword evidence="1" id="KW-0175">Coiled coil</keyword>
<evidence type="ECO:0000313" key="2">
    <source>
        <dbReference type="EMBL" id="CAB5674365.1"/>
    </source>
</evidence>
<accession>A0A9N8GZX0</accession>